<dbReference type="PROSITE" id="PS50005">
    <property type="entry name" value="TPR"/>
    <property type="match status" value="2"/>
</dbReference>
<dbReference type="InterPro" id="IPR011990">
    <property type="entry name" value="TPR-like_helical_dom_sf"/>
</dbReference>
<dbReference type="OrthoDB" id="341885at2"/>
<proteinExistence type="predicted"/>
<name>A0A2M9Y0G7_9LEPT</name>
<dbReference type="InterPro" id="IPR051012">
    <property type="entry name" value="CellSynth/LPSAsmb/PSIAsmb"/>
</dbReference>
<dbReference type="Pfam" id="PF07719">
    <property type="entry name" value="TPR_2"/>
    <property type="match status" value="1"/>
</dbReference>
<dbReference type="SUPFAM" id="SSF48452">
    <property type="entry name" value="TPR-like"/>
    <property type="match status" value="1"/>
</dbReference>
<dbReference type="SMART" id="SM00028">
    <property type="entry name" value="TPR"/>
    <property type="match status" value="5"/>
</dbReference>
<feature type="compositionally biased region" description="Low complexity" evidence="4">
    <location>
        <begin position="367"/>
        <end position="382"/>
    </location>
</feature>
<dbReference type="PANTHER" id="PTHR45586">
    <property type="entry name" value="TPR REPEAT-CONTAINING PROTEIN PA4667"/>
    <property type="match status" value="1"/>
</dbReference>
<feature type="region of interest" description="Disordered" evidence="4">
    <location>
        <begin position="355"/>
        <end position="389"/>
    </location>
</feature>
<dbReference type="InterPro" id="IPR013105">
    <property type="entry name" value="TPR_2"/>
</dbReference>
<evidence type="ECO:0000256" key="1">
    <source>
        <dbReference type="ARBA" id="ARBA00022737"/>
    </source>
</evidence>
<keyword evidence="6" id="KW-1185">Reference proteome</keyword>
<feature type="repeat" description="TPR" evidence="3">
    <location>
        <begin position="304"/>
        <end position="337"/>
    </location>
</feature>
<keyword evidence="1" id="KW-0677">Repeat</keyword>
<organism evidence="5 6">
    <name type="scientific">Leptospira brenneri</name>
    <dbReference type="NCBI Taxonomy" id="2023182"/>
    <lineage>
        <taxon>Bacteria</taxon>
        <taxon>Pseudomonadati</taxon>
        <taxon>Spirochaetota</taxon>
        <taxon>Spirochaetia</taxon>
        <taxon>Leptospirales</taxon>
        <taxon>Leptospiraceae</taxon>
        <taxon>Leptospira</taxon>
    </lineage>
</organism>
<accession>A0A2M9Y0G7</accession>
<dbReference type="RefSeq" id="WP_100791145.1">
    <property type="nucleotide sequence ID" value="NZ_NPDQ01000005.1"/>
</dbReference>
<comment type="caution">
    <text evidence="5">The sequence shown here is derived from an EMBL/GenBank/DDBJ whole genome shotgun (WGS) entry which is preliminary data.</text>
</comment>
<dbReference type="PANTHER" id="PTHR45586:SF1">
    <property type="entry name" value="LIPOPOLYSACCHARIDE ASSEMBLY PROTEIN B"/>
    <property type="match status" value="1"/>
</dbReference>
<evidence type="ECO:0000256" key="4">
    <source>
        <dbReference type="SAM" id="MobiDB-lite"/>
    </source>
</evidence>
<evidence type="ECO:0000313" key="6">
    <source>
        <dbReference type="Proteomes" id="UP000297891"/>
    </source>
</evidence>
<dbReference type="Gene3D" id="1.25.40.10">
    <property type="entry name" value="Tetratricopeptide repeat domain"/>
    <property type="match status" value="2"/>
</dbReference>
<feature type="repeat" description="TPR" evidence="3">
    <location>
        <begin position="152"/>
        <end position="185"/>
    </location>
</feature>
<reference evidence="5" key="1">
    <citation type="journal article" date="2019" name="PLoS Negl. Trop. Dis.">
        <title>Revisiting the worldwide diversity of Leptospira species in the environment.</title>
        <authorList>
            <person name="Vincent A.T."/>
            <person name="Schiettekatte O."/>
            <person name="Bourhy P."/>
            <person name="Veyrier F.J."/>
            <person name="Picardeau M."/>
        </authorList>
    </citation>
    <scope>NUCLEOTIDE SEQUENCE [LARGE SCALE GENOMIC DNA]</scope>
    <source>
        <strain evidence="5">201800277</strain>
    </source>
</reference>
<dbReference type="InterPro" id="IPR019734">
    <property type="entry name" value="TPR_rpt"/>
</dbReference>
<protein>
    <submittedName>
        <fullName evidence="5">Tetratricopeptide repeat protein</fullName>
    </submittedName>
</protein>
<dbReference type="Proteomes" id="UP000297891">
    <property type="component" value="Unassembled WGS sequence"/>
</dbReference>
<evidence type="ECO:0000256" key="2">
    <source>
        <dbReference type="ARBA" id="ARBA00022803"/>
    </source>
</evidence>
<dbReference type="Pfam" id="PF13174">
    <property type="entry name" value="TPR_6"/>
    <property type="match status" value="1"/>
</dbReference>
<keyword evidence="2 3" id="KW-0802">TPR repeat</keyword>
<dbReference type="EMBL" id="RQFP01000001">
    <property type="protein sequence ID" value="TGK95168.1"/>
    <property type="molecule type" value="Genomic_DNA"/>
</dbReference>
<sequence>MNRIIVSLAGFLFIVAGLSTAYYQTNISAKEDQSQAILEKIAEGEEYLKQSNPQSKEKAISIFSELAGKRGLEKYEFQIKYNQARALEKNSDFYPALDIYKDLKKNSNLKQDEKERLSYSLGNLLLKIGNESEGKAHLESVLQLSSDNKLRSKSFLALGDFYYKTGHFETARKNYTLALQEDPNNTESRIGWGRSLRKLGKDWASFDVFDEYIETADQLAGADEKVVGEYKDSVLKDAKENYTKKQYGKAIELFQKVISVNPTPKKEEESLYYIALSYDAMGKQVESLTYINKALNNSDYSLDQAALYKKGTIYFRQGKFEKAAGIFQTIVDKYPKNQITDKAIAWKKESLDQFTDHNDLDDSDVTSDSNSPKSNSVSNKPDSGSDLEF</sequence>
<dbReference type="AlphaFoldDB" id="A0A2M9Y0G7"/>
<evidence type="ECO:0000313" key="5">
    <source>
        <dbReference type="EMBL" id="TGK95168.1"/>
    </source>
</evidence>
<evidence type="ECO:0000256" key="3">
    <source>
        <dbReference type="PROSITE-ProRule" id="PRU00339"/>
    </source>
</evidence>
<gene>
    <name evidence="5" type="ORF">EHQ30_00530</name>
</gene>